<dbReference type="PROSITE" id="PS50931">
    <property type="entry name" value="HTH_LYSR"/>
    <property type="match status" value="1"/>
</dbReference>
<organism evidence="8 9">
    <name type="scientific">Methylocapsa palsarum</name>
    <dbReference type="NCBI Taxonomy" id="1612308"/>
    <lineage>
        <taxon>Bacteria</taxon>
        <taxon>Pseudomonadati</taxon>
        <taxon>Pseudomonadota</taxon>
        <taxon>Alphaproteobacteria</taxon>
        <taxon>Hyphomicrobiales</taxon>
        <taxon>Beijerinckiaceae</taxon>
        <taxon>Methylocapsa</taxon>
    </lineage>
</organism>
<name>A0A1I4B509_9HYPH</name>
<keyword evidence="3" id="KW-0805">Transcription regulation</keyword>
<evidence type="ECO:0000259" key="7">
    <source>
        <dbReference type="PROSITE" id="PS50931"/>
    </source>
</evidence>
<dbReference type="AlphaFoldDB" id="A0A1I4B509"/>
<dbReference type="GO" id="GO:0003700">
    <property type="term" value="F:DNA-binding transcription factor activity"/>
    <property type="evidence" value="ECO:0007669"/>
    <property type="project" value="InterPro"/>
</dbReference>
<evidence type="ECO:0000313" key="9">
    <source>
        <dbReference type="Proteomes" id="UP000198755"/>
    </source>
</evidence>
<dbReference type="SUPFAM" id="SSF53850">
    <property type="entry name" value="Periplasmic binding protein-like II"/>
    <property type="match status" value="1"/>
</dbReference>
<dbReference type="EMBL" id="FOSN01000013">
    <property type="protein sequence ID" value="SFK63633.1"/>
    <property type="molecule type" value="Genomic_DNA"/>
</dbReference>
<dbReference type="Gene3D" id="1.10.10.10">
    <property type="entry name" value="Winged helix-like DNA-binding domain superfamily/Winged helix DNA-binding domain"/>
    <property type="match status" value="1"/>
</dbReference>
<keyword evidence="2" id="KW-0536">Nodulation</keyword>
<comment type="similarity">
    <text evidence="1">Belongs to the LysR transcriptional regulatory family.</text>
</comment>
<dbReference type="InterPro" id="IPR050389">
    <property type="entry name" value="LysR-type_TF"/>
</dbReference>
<feature type="domain" description="HTH lysR-type" evidence="7">
    <location>
        <begin position="11"/>
        <end position="68"/>
    </location>
</feature>
<protein>
    <submittedName>
        <fullName evidence="8">DNA-binding transcriptional regulator, LysR family</fullName>
    </submittedName>
</protein>
<dbReference type="OrthoDB" id="8455878at2"/>
<evidence type="ECO:0000256" key="2">
    <source>
        <dbReference type="ARBA" id="ARBA00022458"/>
    </source>
</evidence>
<dbReference type="GO" id="GO:0003677">
    <property type="term" value="F:DNA binding"/>
    <property type="evidence" value="ECO:0007669"/>
    <property type="project" value="UniProtKB-KW"/>
</dbReference>
<reference evidence="8 9" key="1">
    <citation type="submission" date="2016-10" db="EMBL/GenBank/DDBJ databases">
        <authorList>
            <person name="de Groot N.N."/>
        </authorList>
    </citation>
    <scope>NUCLEOTIDE SEQUENCE [LARGE SCALE GENOMIC DNA]</scope>
    <source>
        <strain evidence="8 9">NE2</strain>
    </source>
</reference>
<dbReference type="InterPro" id="IPR000847">
    <property type="entry name" value="LysR_HTH_N"/>
</dbReference>
<evidence type="ECO:0000256" key="3">
    <source>
        <dbReference type="ARBA" id="ARBA00023015"/>
    </source>
</evidence>
<gene>
    <name evidence="8" type="ORF">SAMN05444581_11312</name>
</gene>
<sequence>MAIDYANLTRLDLNLLVAFDALLSERSVTRAAARIGIGQSAMSHNLSRLRALFGDELLTRAPAGLRPTPRALALIDPVRVALSQIEALVSREKPFDPRTADHVFRIGLPDSVEVLLGPALLACLCETAPGVRLRLHSIDSSQVLENLDVDRLDLAFGIGSFAEGQTHHKQRPLFSETYLCMFNAARVGLSPPISLDDYVRLPHVLTSLRPGEHGPVDDALLKLGLKRTIVLTTPRFIAVPFLVRGAPVITTMHARLARFFADALGLALSPPPVDLPEISISLLWHASYDHDPAHMWLRQTVARLAVESARGHDQDKHFQAKQLAQNKPNEKPRTTSRTPVRRRI</sequence>
<evidence type="ECO:0000313" key="8">
    <source>
        <dbReference type="EMBL" id="SFK63633.1"/>
    </source>
</evidence>
<dbReference type="RefSeq" id="WP_091684793.1">
    <property type="nucleotide sequence ID" value="NZ_FOSN01000013.1"/>
</dbReference>
<dbReference type="Pfam" id="PF03466">
    <property type="entry name" value="LysR_substrate"/>
    <property type="match status" value="1"/>
</dbReference>
<keyword evidence="4 8" id="KW-0238">DNA-binding</keyword>
<dbReference type="SUPFAM" id="SSF46785">
    <property type="entry name" value="Winged helix' DNA-binding domain"/>
    <property type="match status" value="1"/>
</dbReference>
<evidence type="ECO:0000256" key="5">
    <source>
        <dbReference type="ARBA" id="ARBA00023163"/>
    </source>
</evidence>
<dbReference type="PRINTS" id="PR00039">
    <property type="entry name" value="HTHLYSR"/>
</dbReference>
<evidence type="ECO:0000256" key="1">
    <source>
        <dbReference type="ARBA" id="ARBA00009437"/>
    </source>
</evidence>
<dbReference type="STRING" id="1612308.SAMN05444581_11312"/>
<keyword evidence="9" id="KW-1185">Reference proteome</keyword>
<accession>A0A1I4B509</accession>
<dbReference type="Proteomes" id="UP000198755">
    <property type="component" value="Unassembled WGS sequence"/>
</dbReference>
<feature type="region of interest" description="Disordered" evidence="6">
    <location>
        <begin position="321"/>
        <end position="344"/>
    </location>
</feature>
<evidence type="ECO:0000256" key="4">
    <source>
        <dbReference type="ARBA" id="ARBA00023125"/>
    </source>
</evidence>
<keyword evidence="5" id="KW-0804">Transcription</keyword>
<dbReference type="Pfam" id="PF00126">
    <property type="entry name" value="HTH_1"/>
    <property type="match status" value="1"/>
</dbReference>
<dbReference type="InterPro" id="IPR005119">
    <property type="entry name" value="LysR_subst-bd"/>
</dbReference>
<dbReference type="CDD" id="cd08464">
    <property type="entry name" value="PBP2_DntR_like_2"/>
    <property type="match status" value="1"/>
</dbReference>
<evidence type="ECO:0000256" key="6">
    <source>
        <dbReference type="SAM" id="MobiDB-lite"/>
    </source>
</evidence>
<dbReference type="InterPro" id="IPR036388">
    <property type="entry name" value="WH-like_DNA-bd_sf"/>
</dbReference>
<proteinExistence type="inferred from homology"/>
<dbReference type="Gene3D" id="3.40.190.10">
    <property type="entry name" value="Periplasmic binding protein-like II"/>
    <property type="match status" value="2"/>
</dbReference>
<dbReference type="PANTHER" id="PTHR30118">
    <property type="entry name" value="HTH-TYPE TRANSCRIPTIONAL REGULATOR LEUO-RELATED"/>
    <property type="match status" value="1"/>
</dbReference>
<dbReference type="PANTHER" id="PTHR30118:SF15">
    <property type="entry name" value="TRANSCRIPTIONAL REGULATORY PROTEIN"/>
    <property type="match status" value="1"/>
</dbReference>
<dbReference type="InterPro" id="IPR036390">
    <property type="entry name" value="WH_DNA-bd_sf"/>
</dbReference>